<dbReference type="CDD" id="cd22152">
    <property type="entry name" value="F-box_AtAFR-like"/>
    <property type="match status" value="1"/>
</dbReference>
<protein>
    <submittedName>
        <fullName evidence="5">F-box/kelch-repeat protein At1g16250-like isoform X1</fullName>
    </submittedName>
</protein>
<dbReference type="RefSeq" id="XP_038973655.1">
    <property type="nucleotide sequence ID" value="XM_039117727.1"/>
</dbReference>
<sequence>MEEEPVGDDREYQAIIPGLPDDLALRCLARISHGYHGLLECISRKWRDAIRSMDYAHMKARHERCGNWLFVSTADGKGQWDAYDPDADRWHPLPTVPTDCDESFCGFSCVSVCKKFLVIGGCYLYNKRSLAINDVILFDPFKKQWKRAANMQTARTDFACAVISNKVYVAGGGNSSCTKGLSSVEVYDPCADRWEDLPPMPFTLIECFSISYGGQFHVLGKREYNIQQDTYLIFNPVNQHWCIMEDLQLFCKLTHNYTTIQNGNIYTILEEGSIKKVDMDQKVWCTLGEFPAVVLPKHMRSLKPFTFGFVAFQQYLYVIGGMTLKYNLDTLSYGIVKLNSNRFCDMRKLPLEWKDARPMPIRSGRILGCAVMEE</sequence>
<dbReference type="InterPro" id="IPR015915">
    <property type="entry name" value="Kelch-typ_b-propeller"/>
</dbReference>
<dbReference type="KEGG" id="pda:120105362"/>
<evidence type="ECO:0000256" key="2">
    <source>
        <dbReference type="ARBA" id="ARBA00022737"/>
    </source>
</evidence>
<keyword evidence="4" id="KW-1185">Reference proteome</keyword>
<evidence type="ECO:0000313" key="5">
    <source>
        <dbReference type="RefSeq" id="XP_038973655.1"/>
    </source>
</evidence>
<dbReference type="PANTHER" id="PTHR46344">
    <property type="entry name" value="OS02G0202900 PROTEIN"/>
    <property type="match status" value="1"/>
</dbReference>
<dbReference type="InterPro" id="IPR006652">
    <property type="entry name" value="Kelch_1"/>
</dbReference>
<dbReference type="OrthoDB" id="583613at2759"/>
<dbReference type="Proteomes" id="UP000228380">
    <property type="component" value="Unplaced"/>
</dbReference>
<dbReference type="InterPro" id="IPR001810">
    <property type="entry name" value="F-box_dom"/>
</dbReference>
<reference evidence="5" key="1">
    <citation type="submission" date="2025-08" db="UniProtKB">
        <authorList>
            <consortium name="RefSeq"/>
        </authorList>
    </citation>
    <scope>IDENTIFICATION</scope>
    <source>
        <tissue evidence="5">Young leaves</tissue>
    </source>
</reference>
<accession>A0A8B8ZHL5</accession>
<dbReference type="Pfam" id="PF00646">
    <property type="entry name" value="F-box"/>
    <property type="match status" value="1"/>
</dbReference>
<evidence type="ECO:0000313" key="4">
    <source>
        <dbReference type="Proteomes" id="UP000228380"/>
    </source>
</evidence>
<keyword evidence="1" id="KW-0880">Kelch repeat</keyword>
<dbReference type="Gene3D" id="2.120.10.80">
    <property type="entry name" value="Kelch-type beta propeller"/>
    <property type="match status" value="1"/>
</dbReference>
<dbReference type="Pfam" id="PF01344">
    <property type="entry name" value="Kelch_1"/>
    <property type="match status" value="2"/>
</dbReference>
<dbReference type="SUPFAM" id="SSF117281">
    <property type="entry name" value="Kelch motif"/>
    <property type="match status" value="1"/>
</dbReference>
<evidence type="ECO:0000256" key="1">
    <source>
        <dbReference type="ARBA" id="ARBA00022441"/>
    </source>
</evidence>
<organism evidence="4 5">
    <name type="scientific">Phoenix dactylifera</name>
    <name type="common">Date palm</name>
    <dbReference type="NCBI Taxonomy" id="42345"/>
    <lineage>
        <taxon>Eukaryota</taxon>
        <taxon>Viridiplantae</taxon>
        <taxon>Streptophyta</taxon>
        <taxon>Embryophyta</taxon>
        <taxon>Tracheophyta</taxon>
        <taxon>Spermatophyta</taxon>
        <taxon>Magnoliopsida</taxon>
        <taxon>Liliopsida</taxon>
        <taxon>Arecaceae</taxon>
        <taxon>Coryphoideae</taxon>
        <taxon>Phoeniceae</taxon>
        <taxon>Phoenix</taxon>
    </lineage>
</organism>
<proteinExistence type="predicted"/>
<dbReference type="AlphaFoldDB" id="A0A8B8ZHL5"/>
<gene>
    <name evidence="5" type="primary">LOC120105362</name>
</gene>
<keyword evidence="2" id="KW-0677">Repeat</keyword>
<dbReference type="GeneID" id="120105362"/>
<dbReference type="PANTHER" id="PTHR46344:SF28">
    <property type="entry name" value="F-BOX DOMAIN-CONTAINING PROTEIN"/>
    <property type="match status" value="1"/>
</dbReference>
<name>A0A8B8ZHL5_PHODC</name>
<feature type="domain" description="F-box" evidence="3">
    <location>
        <begin position="17"/>
        <end position="54"/>
    </location>
</feature>
<dbReference type="SMART" id="SM00612">
    <property type="entry name" value="Kelch"/>
    <property type="match status" value="2"/>
</dbReference>
<evidence type="ECO:0000259" key="3">
    <source>
        <dbReference type="Pfam" id="PF00646"/>
    </source>
</evidence>